<protein>
    <submittedName>
        <fullName evidence="1">Uncharacterized protein</fullName>
    </submittedName>
</protein>
<comment type="caution">
    <text evidence="1">The sequence shown here is derived from an EMBL/GenBank/DDBJ whole genome shotgun (WGS) entry which is preliminary data.</text>
</comment>
<reference evidence="1" key="1">
    <citation type="submission" date="2021-02" db="EMBL/GenBank/DDBJ databases">
        <title>Thiocyanate and organic carbon inputs drive convergent selection for specific autotrophic Afipia and Thiobacillus strains within complex microbiomes.</title>
        <authorList>
            <person name="Huddy R.J."/>
            <person name="Sachdeva R."/>
            <person name="Kadzinga F."/>
            <person name="Kantor R.S."/>
            <person name="Harrison S.T.L."/>
            <person name="Banfield J.F."/>
        </authorList>
    </citation>
    <scope>NUCLEOTIDE SEQUENCE</scope>
    <source>
        <strain evidence="1">SCN18_13_7_16_R3_B_64_19</strain>
    </source>
</reference>
<proteinExistence type="predicted"/>
<organism evidence="1 2">
    <name type="scientific">Thiomonas arsenitoxydans (strain DSM 22701 / CIP 110005 / 3As)</name>
    <dbReference type="NCBI Taxonomy" id="426114"/>
    <lineage>
        <taxon>Bacteria</taxon>
        <taxon>Pseudomonadati</taxon>
        <taxon>Pseudomonadota</taxon>
        <taxon>Betaproteobacteria</taxon>
        <taxon>Burkholderiales</taxon>
        <taxon>Thiomonas</taxon>
    </lineage>
</organism>
<gene>
    <name evidence="1" type="ORF">J0I24_09430</name>
</gene>
<evidence type="ECO:0000313" key="1">
    <source>
        <dbReference type="EMBL" id="MBN8744515.1"/>
    </source>
</evidence>
<name>A0A8I1SUE0_THIA3</name>
<dbReference type="AlphaFoldDB" id="A0A8I1SUE0"/>
<accession>A0A8I1SUE0</accession>
<dbReference type="Proteomes" id="UP000664800">
    <property type="component" value="Unassembled WGS sequence"/>
</dbReference>
<dbReference type="RefSeq" id="WP_276730422.1">
    <property type="nucleotide sequence ID" value="NZ_JAFKMR010000018.1"/>
</dbReference>
<dbReference type="EMBL" id="JAFKMR010000018">
    <property type="protein sequence ID" value="MBN8744515.1"/>
    <property type="molecule type" value="Genomic_DNA"/>
</dbReference>
<evidence type="ECO:0000313" key="2">
    <source>
        <dbReference type="Proteomes" id="UP000664800"/>
    </source>
</evidence>
<sequence>MKELSIEQWGRLLLALSQTSMANFVTAVGPEFAVALAWLAVKALQWEMDGHIPLFGEGDRADALWFAQRLGIDPETAEIRLAPTQEEALAMVCQGIGIDQFLDGLVKEEAPC</sequence>